<feature type="transmembrane region" description="Helical" evidence="6">
    <location>
        <begin position="95"/>
        <end position="117"/>
    </location>
</feature>
<reference evidence="8" key="1">
    <citation type="submission" date="2025-08" db="UniProtKB">
        <authorList>
            <consortium name="RefSeq"/>
        </authorList>
    </citation>
    <scope>IDENTIFICATION</scope>
    <source>
        <tissue evidence="8">Gonads</tissue>
    </source>
</reference>
<comment type="subcellular location">
    <subcellularLocation>
        <location evidence="1">Membrane</location>
    </subcellularLocation>
</comment>
<gene>
    <name evidence="8" type="primary">LOC106153829</name>
</gene>
<evidence type="ECO:0000313" key="7">
    <source>
        <dbReference type="Proteomes" id="UP000085678"/>
    </source>
</evidence>
<dbReference type="GeneID" id="106153829"/>
<evidence type="ECO:0000256" key="3">
    <source>
        <dbReference type="ARBA" id="ARBA00022692"/>
    </source>
</evidence>
<dbReference type="AlphaFoldDB" id="A0A1S3HBI6"/>
<proteinExistence type="inferred from homology"/>
<accession>A0A1S3HBI6</accession>
<name>A0A1S3HBI6_LINAN</name>
<sequence>MNHYSRDPYYNAGHRAPNPAYQWPQRMYGANPAESAVPTRDYDDRDDYRARTNDMTFDRFDAQESVGASTAGQYTYSRNIERKEEDRSWSWLATVWSLVTTMCILPPCGFVALLCSIHAYVDHKTKDYAGLKRKNRWALAINLISALLVIIFVAVFFGVVYGLPVDANLPTWIRSFRNTTTSK</sequence>
<dbReference type="InterPro" id="IPR007593">
    <property type="entry name" value="CD225/Dispanin_fam"/>
</dbReference>
<evidence type="ECO:0000256" key="2">
    <source>
        <dbReference type="ARBA" id="ARBA00006843"/>
    </source>
</evidence>
<evidence type="ECO:0000256" key="6">
    <source>
        <dbReference type="SAM" id="Phobius"/>
    </source>
</evidence>
<dbReference type="GO" id="GO:0016020">
    <property type="term" value="C:membrane"/>
    <property type="evidence" value="ECO:0007669"/>
    <property type="project" value="UniProtKB-SubCell"/>
</dbReference>
<dbReference type="Pfam" id="PF04505">
    <property type="entry name" value="CD225"/>
    <property type="match status" value="1"/>
</dbReference>
<dbReference type="OrthoDB" id="10533695at2759"/>
<keyword evidence="3 6" id="KW-0812">Transmembrane</keyword>
<feature type="transmembrane region" description="Helical" evidence="6">
    <location>
        <begin position="137"/>
        <end position="163"/>
    </location>
</feature>
<keyword evidence="7" id="KW-1185">Reference proteome</keyword>
<evidence type="ECO:0000313" key="8">
    <source>
        <dbReference type="RefSeq" id="XP_013383387.1"/>
    </source>
</evidence>
<dbReference type="Proteomes" id="UP000085678">
    <property type="component" value="Unplaced"/>
</dbReference>
<keyword evidence="4 6" id="KW-1133">Transmembrane helix</keyword>
<dbReference type="KEGG" id="lak:106153829"/>
<protein>
    <submittedName>
        <fullName evidence="8">Uncharacterized protein LOC106153829</fullName>
    </submittedName>
</protein>
<evidence type="ECO:0000256" key="1">
    <source>
        <dbReference type="ARBA" id="ARBA00004370"/>
    </source>
</evidence>
<evidence type="ECO:0000256" key="5">
    <source>
        <dbReference type="ARBA" id="ARBA00023136"/>
    </source>
</evidence>
<keyword evidence="5 6" id="KW-0472">Membrane</keyword>
<organism evidence="7 8">
    <name type="scientific">Lingula anatina</name>
    <name type="common">Brachiopod</name>
    <name type="synonym">Lingula unguis</name>
    <dbReference type="NCBI Taxonomy" id="7574"/>
    <lineage>
        <taxon>Eukaryota</taxon>
        <taxon>Metazoa</taxon>
        <taxon>Spiralia</taxon>
        <taxon>Lophotrochozoa</taxon>
        <taxon>Brachiopoda</taxon>
        <taxon>Linguliformea</taxon>
        <taxon>Lingulata</taxon>
        <taxon>Lingulida</taxon>
        <taxon>Linguloidea</taxon>
        <taxon>Lingulidae</taxon>
        <taxon>Lingula</taxon>
    </lineage>
</organism>
<comment type="similarity">
    <text evidence="2">Belongs to the CD225/Dispanin family.</text>
</comment>
<dbReference type="RefSeq" id="XP_013383387.1">
    <property type="nucleotide sequence ID" value="XM_013527933.2"/>
</dbReference>
<dbReference type="InParanoid" id="A0A1S3HBI6"/>
<evidence type="ECO:0000256" key="4">
    <source>
        <dbReference type="ARBA" id="ARBA00022989"/>
    </source>
</evidence>